<dbReference type="Pfam" id="PF02518">
    <property type="entry name" value="HATPase_c"/>
    <property type="match status" value="1"/>
</dbReference>
<evidence type="ECO:0000256" key="1">
    <source>
        <dbReference type="ARBA" id="ARBA00000085"/>
    </source>
</evidence>
<evidence type="ECO:0000256" key="5">
    <source>
        <dbReference type="ARBA" id="ARBA00022741"/>
    </source>
</evidence>
<dbReference type="InterPro" id="IPR011712">
    <property type="entry name" value="Sig_transdc_His_kin_sub3_dim/P"/>
</dbReference>
<evidence type="ECO:0000256" key="3">
    <source>
        <dbReference type="ARBA" id="ARBA00022553"/>
    </source>
</evidence>
<dbReference type="InterPro" id="IPR003594">
    <property type="entry name" value="HATPase_dom"/>
</dbReference>
<dbReference type="EC" id="2.7.13.3" evidence="2"/>
<dbReference type="EMBL" id="JAWSTH010000130">
    <property type="protein sequence ID" value="MDW5598266.1"/>
    <property type="molecule type" value="Genomic_DNA"/>
</dbReference>
<evidence type="ECO:0000259" key="10">
    <source>
        <dbReference type="Pfam" id="PF07730"/>
    </source>
</evidence>
<comment type="catalytic activity">
    <reaction evidence="1">
        <text>ATP + protein L-histidine = ADP + protein N-phospho-L-histidine.</text>
        <dbReference type="EC" id="2.7.13.3"/>
    </reaction>
</comment>
<dbReference type="Gene3D" id="1.20.5.1930">
    <property type="match status" value="1"/>
</dbReference>
<evidence type="ECO:0000256" key="8">
    <source>
        <dbReference type="ARBA" id="ARBA00023012"/>
    </source>
</evidence>
<keyword evidence="4" id="KW-0808">Transferase</keyword>
<evidence type="ECO:0000256" key="6">
    <source>
        <dbReference type="ARBA" id="ARBA00022777"/>
    </source>
</evidence>
<name>A0ABU4HY61_9ACTN</name>
<reference evidence="12" key="1">
    <citation type="submission" date="2023-07" db="EMBL/GenBank/DDBJ databases">
        <title>Conexibacter stalactiti sp. nov., isolated from stalactites in a lava cave and emended description of the genus Conexibacter.</title>
        <authorList>
            <person name="Lee S.D."/>
        </authorList>
    </citation>
    <scope>NUCLEOTIDE SEQUENCE [LARGE SCALE GENOMIC DNA]</scope>
    <source>
        <strain evidence="12">KCTC 39840</strain>
    </source>
</reference>
<evidence type="ECO:0000313" key="11">
    <source>
        <dbReference type="EMBL" id="MDW5598266.1"/>
    </source>
</evidence>
<organism evidence="11 12">
    <name type="scientific">Conexibacter stalactiti</name>
    <dbReference type="NCBI Taxonomy" id="1940611"/>
    <lineage>
        <taxon>Bacteria</taxon>
        <taxon>Bacillati</taxon>
        <taxon>Actinomycetota</taxon>
        <taxon>Thermoleophilia</taxon>
        <taxon>Solirubrobacterales</taxon>
        <taxon>Conexibacteraceae</taxon>
        <taxon>Conexibacter</taxon>
    </lineage>
</organism>
<protein>
    <recommendedName>
        <fullName evidence="2">histidine kinase</fullName>
        <ecNumber evidence="2">2.7.13.3</ecNumber>
    </recommendedName>
</protein>
<dbReference type="PANTHER" id="PTHR24421">
    <property type="entry name" value="NITRATE/NITRITE SENSOR PROTEIN NARX-RELATED"/>
    <property type="match status" value="1"/>
</dbReference>
<dbReference type="SUPFAM" id="SSF55874">
    <property type="entry name" value="ATPase domain of HSP90 chaperone/DNA topoisomerase II/histidine kinase"/>
    <property type="match status" value="1"/>
</dbReference>
<keyword evidence="3" id="KW-0597">Phosphoprotein</keyword>
<accession>A0ABU4HY61</accession>
<dbReference type="GO" id="GO:0016301">
    <property type="term" value="F:kinase activity"/>
    <property type="evidence" value="ECO:0007669"/>
    <property type="project" value="UniProtKB-KW"/>
</dbReference>
<keyword evidence="5" id="KW-0547">Nucleotide-binding</keyword>
<dbReference type="CDD" id="cd16917">
    <property type="entry name" value="HATPase_UhpB-NarQ-NarX-like"/>
    <property type="match status" value="1"/>
</dbReference>
<evidence type="ECO:0000313" key="12">
    <source>
        <dbReference type="Proteomes" id="UP001284601"/>
    </source>
</evidence>
<feature type="domain" description="Histidine kinase/HSP90-like ATPase" evidence="9">
    <location>
        <begin position="212"/>
        <end position="294"/>
    </location>
</feature>
<feature type="non-terminal residue" evidence="11">
    <location>
        <position position="1"/>
    </location>
</feature>
<keyword evidence="12" id="KW-1185">Reference proteome</keyword>
<dbReference type="Gene3D" id="3.30.565.10">
    <property type="entry name" value="Histidine kinase-like ATPase, C-terminal domain"/>
    <property type="match status" value="1"/>
</dbReference>
<dbReference type="Pfam" id="PF07730">
    <property type="entry name" value="HisKA_3"/>
    <property type="match status" value="1"/>
</dbReference>
<proteinExistence type="predicted"/>
<dbReference type="RefSeq" id="WP_318600786.1">
    <property type="nucleotide sequence ID" value="NZ_JAWSTH010000130.1"/>
</dbReference>
<evidence type="ECO:0000256" key="7">
    <source>
        <dbReference type="ARBA" id="ARBA00022840"/>
    </source>
</evidence>
<evidence type="ECO:0000256" key="4">
    <source>
        <dbReference type="ARBA" id="ARBA00022679"/>
    </source>
</evidence>
<feature type="domain" description="Signal transduction histidine kinase subgroup 3 dimerisation and phosphoacceptor" evidence="10">
    <location>
        <begin position="106"/>
        <end position="171"/>
    </location>
</feature>
<sequence length="297" mass="31123">AAAAGGAAGAARAAPAAGRYVDATGQPVELPETGSGRAFTEVEHDGRRVAAIVHDASLDEEPELVRAAGAAAALALENERLDAELRVQIAEVRASRARLLEVVTRERRRIERDLHDGAQQRLVALALTLGIAENQVERDPAQAQALIREARDEARLALEELRELARGIHPAILTDRGLGPALEALASRAPLPVELSDVPRERLPSPVEGAAYFVVAEALANVAKYAQATHARVVVERSNGHAIVEVRDDGVGGADPDGGSGLRGLEDRLSAIDGRLAVFSPAGAGTTVRAEIPCTPP</sequence>
<comment type="caution">
    <text evidence="11">The sequence shown here is derived from an EMBL/GenBank/DDBJ whole genome shotgun (WGS) entry which is preliminary data.</text>
</comment>
<dbReference type="Proteomes" id="UP001284601">
    <property type="component" value="Unassembled WGS sequence"/>
</dbReference>
<keyword evidence="8" id="KW-0902">Two-component regulatory system</keyword>
<keyword evidence="6 11" id="KW-0418">Kinase</keyword>
<evidence type="ECO:0000256" key="2">
    <source>
        <dbReference type="ARBA" id="ARBA00012438"/>
    </source>
</evidence>
<dbReference type="InterPro" id="IPR036890">
    <property type="entry name" value="HATPase_C_sf"/>
</dbReference>
<dbReference type="InterPro" id="IPR050482">
    <property type="entry name" value="Sensor_HK_TwoCompSys"/>
</dbReference>
<keyword evidence="7" id="KW-0067">ATP-binding</keyword>
<dbReference type="PANTHER" id="PTHR24421:SF10">
    <property type="entry name" value="NITRATE_NITRITE SENSOR PROTEIN NARQ"/>
    <property type="match status" value="1"/>
</dbReference>
<gene>
    <name evidence="11" type="ORF">R7226_28165</name>
</gene>
<evidence type="ECO:0000259" key="9">
    <source>
        <dbReference type="Pfam" id="PF02518"/>
    </source>
</evidence>